<evidence type="ECO:0000313" key="2">
    <source>
        <dbReference type="EMBL" id="PZW35959.1"/>
    </source>
</evidence>
<keyword evidence="2" id="KW-0808">Transferase</keyword>
<comment type="caution">
    <text evidence="2">The sequence shown here is derived from an EMBL/GenBank/DDBJ whole genome shotgun (WGS) entry which is preliminary data.</text>
</comment>
<dbReference type="OrthoDB" id="9807209at2"/>
<dbReference type="SUPFAM" id="SSF53756">
    <property type="entry name" value="UDP-Glycosyltransferase/glycogen phosphorylase"/>
    <property type="match status" value="1"/>
</dbReference>
<feature type="domain" description="Glycosyltransferase subfamily 4-like N-terminal" evidence="1">
    <location>
        <begin position="24"/>
        <end position="210"/>
    </location>
</feature>
<dbReference type="EMBL" id="QKUF01000001">
    <property type="protein sequence ID" value="PZW35959.1"/>
    <property type="molecule type" value="Genomic_DNA"/>
</dbReference>
<name>A0A326UNR4_THEHA</name>
<sequence>MRLLVISPYLPSPTWGAKARSFFLLKALAQQHPVSLLAAAQPDEIHIEEDITRLSSFVNTIHVLTRPGTGQQKRVRQLLNLARGKSNTLLRYTHPVMQQAIDEHFRLTHYDAVIFDCALSAGMRLPPGTRTILLQHNLEFELLCRSYQHDSNALRKLYNWLEYRLVRPYELAQCSKADLILVTSEREQHILHKLVPDRPIEVVPNGVNLTSFTPITEGEVEPPQLLFTGSIDYYPNTSGVLFFARECWPTLRQHVPALQWCIVGKNPPPDILRLANQPGITVTGSVPDTRPYFQRTSIAIVPLLIGSGTRIKILEALAMQKAVVSTSIGAEGLAVEHEKHLLLADTPEAFTAAILRLLREPELRQRLGQAGRALVETHYSWQRCGDRLLHILEQLA</sequence>
<evidence type="ECO:0000259" key="1">
    <source>
        <dbReference type="Pfam" id="PF13439"/>
    </source>
</evidence>
<dbReference type="Proteomes" id="UP000248806">
    <property type="component" value="Unassembled WGS sequence"/>
</dbReference>
<dbReference type="PANTHER" id="PTHR12526:SF600">
    <property type="entry name" value="GLYCOSYL TRANSFERASE GROUP 1"/>
    <property type="match status" value="1"/>
</dbReference>
<proteinExistence type="predicted"/>
<dbReference type="Pfam" id="PF13439">
    <property type="entry name" value="Glyco_transf_4"/>
    <property type="match status" value="1"/>
</dbReference>
<dbReference type="PANTHER" id="PTHR12526">
    <property type="entry name" value="GLYCOSYLTRANSFERASE"/>
    <property type="match status" value="1"/>
</dbReference>
<dbReference type="AlphaFoldDB" id="A0A326UNR4"/>
<dbReference type="GO" id="GO:0016757">
    <property type="term" value="F:glycosyltransferase activity"/>
    <property type="evidence" value="ECO:0007669"/>
    <property type="project" value="TreeGrafter"/>
</dbReference>
<keyword evidence="3" id="KW-1185">Reference proteome</keyword>
<dbReference type="Gene3D" id="3.40.50.2000">
    <property type="entry name" value="Glycogen Phosphorylase B"/>
    <property type="match status" value="2"/>
</dbReference>
<dbReference type="InterPro" id="IPR028098">
    <property type="entry name" value="Glyco_trans_4-like_N"/>
</dbReference>
<accession>A0A326UNR4</accession>
<organism evidence="2 3">
    <name type="scientific">Thermosporothrix hazakensis</name>
    <dbReference type="NCBI Taxonomy" id="644383"/>
    <lineage>
        <taxon>Bacteria</taxon>
        <taxon>Bacillati</taxon>
        <taxon>Chloroflexota</taxon>
        <taxon>Ktedonobacteria</taxon>
        <taxon>Ktedonobacterales</taxon>
        <taxon>Thermosporotrichaceae</taxon>
        <taxon>Thermosporothrix</taxon>
    </lineage>
</organism>
<evidence type="ECO:0000313" key="3">
    <source>
        <dbReference type="Proteomes" id="UP000248806"/>
    </source>
</evidence>
<dbReference type="RefSeq" id="WP_111317638.1">
    <property type="nucleotide sequence ID" value="NZ_BIFX01000001.1"/>
</dbReference>
<dbReference type="Pfam" id="PF13692">
    <property type="entry name" value="Glyco_trans_1_4"/>
    <property type="match status" value="1"/>
</dbReference>
<gene>
    <name evidence="2" type="ORF">EI42_00126</name>
</gene>
<protein>
    <submittedName>
        <fullName evidence="2">Sugar transferase (PEP-CTERM/EpsH1 system associated)</fullName>
    </submittedName>
</protein>
<reference evidence="2 3" key="1">
    <citation type="submission" date="2018-06" db="EMBL/GenBank/DDBJ databases">
        <title>Genomic Encyclopedia of Archaeal and Bacterial Type Strains, Phase II (KMG-II): from individual species to whole genera.</title>
        <authorList>
            <person name="Goeker M."/>
        </authorList>
    </citation>
    <scope>NUCLEOTIDE SEQUENCE [LARGE SCALE GENOMIC DNA]</scope>
    <source>
        <strain evidence="2 3">ATCC BAA-1881</strain>
    </source>
</reference>
<dbReference type="CDD" id="cd03801">
    <property type="entry name" value="GT4_PimA-like"/>
    <property type="match status" value="1"/>
</dbReference>